<evidence type="ECO:0000313" key="13">
    <source>
        <dbReference type="Proteomes" id="UP000053558"/>
    </source>
</evidence>
<dbReference type="PIRSF" id="PIRSF002450">
    <property type="entry name" value="K+_transpter_TRK"/>
    <property type="match status" value="1"/>
</dbReference>
<dbReference type="GO" id="GO:0005886">
    <property type="term" value="C:plasma membrane"/>
    <property type="evidence" value="ECO:0007669"/>
    <property type="project" value="InterPro"/>
</dbReference>
<feature type="transmembrane region" description="Helical" evidence="10">
    <location>
        <begin position="12"/>
        <end position="35"/>
    </location>
</feature>
<name>A0A5M3MNQ5_CONPW</name>
<sequence>MPLWRNIKKELNFFRIHVLFFTFTPLIFSVIFYLANGEYKIAYIDALFQCVTSMTVCGLTTINLSSCTPFQQALLFMQMCIGSPIVISWVTVCLRRHYFAKKFDYIIEAEAARRAAIAMERRMTREATHEAASMAPTAATAAESGTLSRWSSRLTGLLRKGSRDPGESRADSPDEEGGKKVRTDMIRRTDEAPKLINPSGWITEGSRRFSDTLRYTNEPMSSSSEGKTSQDSEEPREEKGEKHAEVEKPAQEEDLQSVQSRERRISDPGAGLSDSEHAPRRMSVTSNTGARHRNHPSVTSIGIPRTSTIEFAPAATRPPPAPLPTIQSNRVFEGGQGASIPFEKHTTRESYARPRGRRMSVANQGVPMGGRNATMQTYRSGRARRPSVSVTRTQSMHPTGVEPPDYYGPTRAKDSGFGGFPLPHIILGNLINRLFPKLRSRFSRTMTIPMSRTYTGTGMGARTATMTGAGMPRTGTVHTTRTGGTKEVAYISFDAIVGRNSTFHWLTNEQLEELGGVEYRALNALLWIVAVYHLGVQLISFIVIAPYVSQSRYASVFVPPNLFRKIAPSWFSVFQVVSAYTNSGYSLVDQSMIPFQTAYPMIFFIIFCILAGNTAFPVFLRFFIWVMAKLTPRSSRIRETLHFLLDHPRRCFIYLFPSHQTWFLFSLLVFLNSVDWFCFMVLDIGNTVIDSIPLGTRFVAGLLQAAAVRMAGFTIITLSAVSPAVKVMYVLMMYVSVYPIAMSVRSTNVYESQSLGVWREEDDYSEEEDQFAPTGSRMQVWGRYLALHARRQLAFDMWWLGLALVLVCIIERGNINDVNASWFDIFPIVFELVSAYGTVGLSLGIPTENYSLSGAFHPLSKLIVCIVMLRGRHRGLPVAIDRAVMLPSEFKRVDAEVAQAEDDDAAAASLRERALDIDLNGSRTNLPNGNGNGTAAQPAGEDSGELRRRAVQMENAEDRALRHAHVDVVPE</sequence>
<comment type="caution">
    <text evidence="12">The sequence shown here is derived from an EMBL/GenBank/DDBJ whole genome shotgun (WGS) entry which is preliminary data.</text>
</comment>
<feature type="compositionally biased region" description="Low complexity" evidence="11">
    <location>
        <begin position="130"/>
        <end position="142"/>
    </location>
</feature>
<evidence type="ECO:0000256" key="10">
    <source>
        <dbReference type="PIRNR" id="PIRNR002450"/>
    </source>
</evidence>
<dbReference type="GO" id="GO:1990573">
    <property type="term" value="P:potassium ion import across plasma membrane"/>
    <property type="evidence" value="ECO:0007669"/>
    <property type="project" value="TreeGrafter"/>
</dbReference>
<keyword evidence="3 10" id="KW-0813">Transport</keyword>
<dbReference type="PANTHER" id="PTHR31064:SF30">
    <property type="entry name" value="HIGH-AFFINITY POTASSIUM TRANSPORT PROTEIN-RELATED"/>
    <property type="match status" value="1"/>
</dbReference>
<evidence type="ECO:0000256" key="3">
    <source>
        <dbReference type="ARBA" id="ARBA00022448"/>
    </source>
</evidence>
<feature type="compositionally biased region" description="Polar residues" evidence="11">
    <location>
        <begin position="213"/>
        <end position="229"/>
    </location>
</feature>
<dbReference type="EMBL" id="JH711579">
    <property type="protein sequence ID" value="EIW80365.1"/>
    <property type="molecule type" value="Genomic_DNA"/>
</dbReference>
<keyword evidence="13" id="KW-1185">Reference proteome</keyword>
<reference evidence="13" key="1">
    <citation type="journal article" date="2012" name="Science">
        <title>The Paleozoic origin of enzymatic lignin decomposition reconstructed from 31 fungal genomes.</title>
        <authorList>
            <person name="Floudas D."/>
            <person name="Binder M."/>
            <person name="Riley R."/>
            <person name="Barry K."/>
            <person name="Blanchette R.A."/>
            <person name="Henrissat B."/>
            <person name="Martinez A.T."/>
            <person name="Otillar R."/>
            <person name="Spatafora J.W."/>
            <person name="Yadav J.S."/>
            <person name="Aerts A."/>
            <person name="Benoit I."/>
            <person name="Boyd A."/>
            <person name="Carlson A."/>
            <person name="Copeland A."/>
            <person name="Coutinho P.M."/>
            <person name="de Vries R.P."/>
            <person name="Ferreira P."/>
            <person name="Findley K."/>
            <person name="Foster B."/>
            <person name="Gaskell J."/>
            <person name="Glotzer D."/>
            <person name="Gorecki P."/>
            <person name="Heitman J."/>
            <person name="Hesse C."/>
            <person name="Hori C."/>
            <person name="Igarashi K."/>
            <person name="Jurgens J.A."/>
            <person name="Kallen N."/>
            <person name="Kersten P."/>
            <person name="Kohler A."/>
            <person name="Kuees U."/>
            <person name="Kumar T.K.A."/>
            <person name="Kuo A."/>
            <person name="LaButti K."/>
            <person name="Larrondo L.F."/>
            <person name="Lindquist E."/>
            <person name="Ling A."/>
            <person name="Lombard V."/>
            <person name="Lucas S."/>
            <person name="Lundell T."/>
            <person name="Martin R."/>
            <person name="McLaughlin D.J."/>
            <person name="Morgenstern I."/>
            <person name="Morin E."/>
            <person name="Murat C."/>
            <person name="Nagy L.G."/>
            <person name="Nolan M."/>
            <person name="Ohm R.A."/>
            <person name="Patyshakuliyeva A."/>
            <person name="Rokas A."/>
            <person name="Ruiz-Duenas F.J."/>
            <person name="Sabat G."/>
            <person name="Salamov A."/>
            <person name="Samejima M."/>
            <person name="Schmutz J."/>
            <person name="Slot J.C."/>
            <person name="St John F."/>
            <person name="Stenlid J."/>
            <person name="Sun H."/>
            <person name="Sun S."/>
            <person name="Syed K."/>
            <person name="Tsang A."/>
            <person name="Wiebenga A."/>
            <person name="Young D."/>
            <person name="Pisabarro A."/>
            <person name="Eastwood D.C."/>
            <person name="Martin F."/>
            <person name="Cullen D."/>
            <person name="Grigoriev I.V."/>
            <person name="Hibbett D.S."/>
        </authorList>
    </citation>
    <scope>NUCLEOTIDE SEQUENCE [LARGE SCALE GENOMIC DNA]</scope>
    <source>
        <strain evidence="13">RWD-64-598 SS2</strain>
    </source>
</reference>
<dbReference type="OrthoDB" id="9999863at2759"/>
<dbReference type="RefSeq" id="XP_007769324.1">
    <property type="nucleotide sequence ID" value="XM_007771134.1"/>
</dbReference>
<feature type="transmembrane region" description="Helical" evidence="10">
    <location>
        <begin position="793"/>
        <end position="810"/>
    </location>
</feature>
<dbReference type="KEGG" id="cput:CONPUDRAFT_105356"/>
<evidence type="ECO:0000313" key="12">
    <source>
        <dbReference type="EMBL" id="EIW80365.1"/>
    </source>
</evidence>
<feature type="region of interest" description="Disordered" evidence="11">
    <location>
        <begin position="127"/>
        <end position="305"/>
    </location>
</feature>
<feature type="transmembrane region" description="Helical" evidence="10">
    <location>
        <begin position="524"/>
        <end position="548"/>
    </location>
</feature>
<evidence type="ECO:0000256" key="2">
    <source>
        <dbReference type="ARBA" id="ARBA00009137"/>
    </source>
</evidence>
<keyword evidence="8 10" id="KW-0406">Ion transport</keyword>
<gene>
    <name evidence="12" type="ORF">CONPUDRAFT_105356</name>
</gene>
<dbReference type="Proteomes" id="UP000053558">
    <property type="component" value="Unassembled WGS sequence"/>
</dbReference>
<dbReference type="InterPro" id="IPR004773">
    <property type="entry name" value="K/Na_transp_Trk1/HKT1"/>
</dbReference>
<dbReference type="AlphaFoldDB" id="A0A5M3MNQ5"/>
<dbReference type="GeneID" id="19198529"/>
<dbReference type="InterPro" id="IPR003445">
    <property type="entry name" value="Cat_transpt"/>
</dbReference>
<evidence type="ECO:0000256" key="7">
    <source>
        <dbReference type="ARBA" id="ARBA00022989"/>
    </source>
</evidence>
<keyword evidence="7 10" id="KW-1133">Transmembrane helix</keyword>
<dbReference type="GO" id="GO:0140107">
    <property type="term" value="F:high-affinity potassium ion transmembrane transporter activity"/>
    <property type="evidence" value="ECO:0007669"/>
    <property type="project" value="TreeGrafter"/>
</dbReference>
<keyword evidence="9 10" id="KW-0472">Membrane</keyword>
<evidence type="ECO:0000256" key="1">
    <source>
        <dbReference type="ARBA" id="ARBA00004141"/>
    </source>
</evidence>
<feature type="region of interest" description="Disordered" evidence="11">
    <location>
        <begin position="920"/>
        <end position="945"/>
    </location>
</feature>
<feature type="compositionally biased region" description="Basic and acidic residues" evidence="11">
    <location>
        <begin position="161"/>
        <end position="193"/>
    </location>
</feature>
<feature type="transmembrane region" description="Helical" evidence="10">
    <location>
        <begin position="74"/>
        <end position="92"/>
    </location>
</feature>
<evidence type="ECO:0000256" key="11">
    <source>
        <dbReference type="SAM" id="MobiDB-lite"/>
    </source>
</evidence>
<keyword evidence="5 10" id="KW-0812">Transmembrane</keyword>
<proteinExistence type="inferred from homology"/>
<dbReference type="PANTHER" id="PTHR31064">
    <property type="entry name" value="POTASSIUM TRANSPORT PROTEIN DDB_G0292412-RELATED"/>
    <property type="match status" value="1"/>
</dbReference>
<evidence type="ECO:0000256" key="8">
    <source>
        <dbReference type="ARBA" id="ARBA00023065"/>
    </source>
</evidence>
<dbReference type="NCBIfam" id="TIGR00934">
    <property type="entry name" value="2a38euk"/>
    <property type="match status" value="1"/>
</dbReference>
<feature type="transmembrane region" description="Helical" evidence="10">
    <location>
        <begin position="600"/>
        <end position="628"/>
    </location>
</feature>
<organism evidence="12 13">
    <name type="scientific">Coniophora puteana (strain RWD-64-598)</name>
    <name type="common">Brown rot fungus</name>
    <dbReference type="NCBI Taxonomy" id="741705"/>
    <lineage>
        <taxon>Eukaryota</taxon>
        <taxon>Fungi</taxon>
        <taxon>Dikarya</taxon>
        <taxon>Basidiomycota</taxon>
        <taxon>Agaricomycotina</taxon>
        <taxon>Agaricomycetes</taxon>
        <taxon>Agaricomycetidae</taxon>
        <taxon>Boletales</taxon>
        <taxon>Coniophorineae</taxon>
        <taxon>Coniophoraceae</taxon>
        <taxon>Coniophora</taxon>
    </lineage>
</organism>
<dbReference type="InterPro" id="IPR051143">
    <property type="entry name" value="TrkH_K-transport"/>
</dbReference>
<keyword evidence="6 10" id="KW-0630">Potassium</keyword>
<feature type="transmembrane region" description="Helical" evidence="10">
    <location>
        <begin position="822"/>
        <end position="844"/>
    </location>
</feature>
<dbReference type="GO" id="GO:0030007">
    <property type="term" value="P:intracellular potassium ion homeostasis"/>
    <property type="evidence" value="ECO:0007669"/>
    <property type="project" value="UniProtKB-UniRule"/>
</dbReference>
<comment type="similarity">
    <text evidence="2 10">Belongs to the TrkH potassium transport family.</text>
</comment>
<feature type="compositionally biased region" description="Polar residues" evidence="11">
    <location>
        <begin position="296"/>
        <end position="305"/>
    </location>
</feature>
<evidence type="ECO:0000256" key="9">
    <source>
        <dbReference type="ARBA" id="ARBA00023136"/>
    </source>
</evidence>
<feature type="compositionally biased region" description="Polar residues" evidence="11">
    <location>
        <begin position="143"/>
        <end position="154"/>
    </location>
</feature>
<feature type="compositionally biased region" description="Basic and acidic residues" evidence="11">
    <location>
        <begin position="236"/>
        <end position="251"/>
    </location>
</feature>
<feature type="transmembrane region" description="Helical" evidence="10">
    <location>
        <begin position="41"/>
        <end position="62"/>
    </location>
</feature>
<dbReference type="OMA" id="FQRAYPM"/>
<comment type="subcellular location">
    <subcellularLocation>
        <location evidence="1">Membrane</location>
        <topology evidence="1">Multi-pass membrane protein</topology>
    </subcellularLocation>
</comment>
<keyword evidence="4 10" id="KW-0633">Potassium transport</keyword>
<feature type="transmembrane region" description="Helical" evidence="10">
    <location>
        <begin position="569"/>
        <end position="588"/>
    </location>
</feature>
<feature type="region of interest" description="Disordered" evidence="11">
    <location>
        <begin position="379"/>
        <end position="407"/>
    </location>
</feature>
<dbReference type="Pfam" id="PF02386">
    <property type="entry name" value="TrkH"/>
    <property type="match status" value="1"/>
</dbReference>
<feature type="transmembrane region" description="Helical" evidence="10">
    <location>
        <begin position="662"/>
        <end position="682"/>
    </location>
</feature>
<evidence type="ECO:0000256" key="4">
    <source>
        <dbReference type="ARBA" id="ARBA00022538"/>
    </source>
</evidence>
<feature type="compositionally biased region" description="Polar residues" evidence="11">
    <location>
        <begin position="921"/>
        <end position="935"/>
    </location>
</feature>
<protein>
    <recommendedName>
        <fullName evidence="10">Potassium transport protein</fullName>
    </recommendedName>
</protein>
<evidence type="ECO:0000256" key="6">
    <source>
        <dbReference type="ARBA" id="ARBA00022958"/>
    </source>
</evidence>
<dbReference type="InterPro" id="IPR015958">
    <property type="entry name" value="Trk1_fungi"/>
</dbReference>
<feature type="compositionally biased region" description="Polar residues" evidence="11">
    <location>
        <begin position="388"/>
        <end position="397"/>
    </location>
</feature>
<evidence type="ECO:0000256" key="5">
    <source>
        <dbReference type="ARBA" id="ARBA00022692"/>
    </source>
</evidence>
<accession>A0A5M3MNQ5</accession>